<protein>
    <recommendedName>
        <fullName evidence="6">HAT C-terminal dimerisation domain-containing protein</fullName>
    </recommendedName>
</protein>
<keyword evidence="5" id="KW-0539">Nucleus</keyword>
<comment type="subcellular location">
    <subcellularLocation>
        <location evidence="1">Nucleus</location>
    </subcellularLocation>
</comment>
<evidence type="ECO:0000313" key="7">
    <source>
        <dbReference type="EMBL" id="KIM78348.1"/>
    </source>
</evidence>
<dbReference type="SUPFAM" id="SSF53098">
    <property type="entry name" value="Ribonuclease H-like"/>
    <property type="match status" value="1"/>
</dbReference>
<evidence type="ECO:0000259" key="6">
    <source>
        <dbReference type="Pfam" id="PF05699"/>
    </source>
</evidence>
<evidence type="ECO:0000313" key="8">
    <source>
        <dbReference type="Proteomes" id="UP000054166"/>
    </source>
</evidence>
<proteinExistence type="predicted"/>
<sequence length="278" mass="31776">MSKPDGLQHIKCFISKQIHFYLLLARFTHCICVSGHALDYCDVIDNFVAKNRELRSLELSTADWDAIALVTKWLKSFRSATTQMSTTKCSMLSSTHAIFRGLQEDIRNSLAELPDGAPVKLKTSLMKAHRKLSDYYTKLDESLYYIWSSLLDPRISYQGLLADCGDDISLKSHLELAKERLTAHINELEEFWKLPQEDFENCDPVQWWAGRRAQFPGLSRYARDIFSIPGSAVAVERIFSGGRDTISLRRASLQPETIRTLMLVKQQLRLTQSAIQEI</sequence>
<dbReference type="EMBL" id="KN833017">
    <property type="protein sequence ID" value="KIM78348.1"/>
    <property type="molecule type" value="Genomic_DNA"/>
</dbReference>
<reference evidence="8" key="2">
    <citation type="submission" date="2015-01" db="EMBL/GenBank/DDBJ databases">
        <title>Evolutionary Origins and Diversification of the Mycorrhizal Mutualists.</title>
        <authorList>
            <consortium name="DOE Joint Genome Institute"/>
            <consortium name="Mycorrhizal Genomics Consortium"/>
            <person name="Kohler A."/>
            <person name="Kuo A."/>
            <person name="Nagy L.G."/>
            <person name="Floudas D."/>
            <person name="Copeland A."/>
            <person name="Barry K.W."/>
            <person name="Cichocki N."/>
            <person name="Veneault-Fourrey C."/>
            <person name="LaButti K."/>
            <person name="Lindquist E.A."/>
            <person name="Lipzen A."/>
            <person name="Lundell T."/>
            <person name="Morin E."/>
            <person name="Murat C."/>
            <person name="Riley R."/>
            <person name="Ohm R."/>
            <person name="Sun H."/>
            <person name="Tunlid A."/>
            <person name="Henrissat B."/>
            <person name="Grigoriev I.V."/>
            <person name="Hibbett D.S."/>
            <person name="Martin F."/>
        </authorList>
    </citation>
    <scope>NUCLEOTIDE SEQUENCE [LARGE SCALE GENOMIC DNA]</scope>
    <source>
        <strain evidence="8">F 1598</strain>
    </source>
</reference>
<dbReference type="HOGENOM" id="CLU_009123_4_6_1"/>
<dbReference type="PANTHER" id="PTHR46481:SF10">
    <property type="entry name" value="ZINC FINGER BED DOMAIN-CONTAINING PROTEIN 39"/>
    <property type="match status" value="1"/>
</dbReference>
<organism evidence="7 8">
    <name type="scientific">Piloderma croceum (strain F 1598)</name>
    <dbReference type="NCBI Taxonomy" id="765440"/>
    <lineage>
        <taxon>Eukaryota</taxon>
        <taxon>Fungi</taxon>
        <taxon>Dikarya</taxon>
        <taxon>Basidiomycota</taxon>
        <taxon>Agaricomycotina</taxon>
        <taxon>Agaricomycetes</taxon>
        <taxon>Agaricomycetidae</taxon>
        <taxon>Atheliales</taxon>
        <taxon>Atheliaceae</taxon>
        <taxon>Piloderma</taxon>
    </lineage>
</organism>
<feature type="non-terminal residue" evidence="7">
    <location>
        <position position="278"/>
    </location>
</feature>
<evidence type="ECO:0000256" key="1">
    <source>
        <dbReference type="ARBA" id="ARBA00004123"/>
    </source>
</evidence>
<dbReference type="OrthoDB" id="1607513at2759"/>
<dbReference type="AlphaFoldDB" id="A0A0C3AWG1"/>
<dbReference type="GO" id="GO:0005634">
    <property type="term" value="C:nucleus"/>
    <property type="evidence" value="ECO:0007669"/>
    <property type="project" value="UniProtKB-SubCell"/>
</dbReference>
<keyword evidence="2" id="KW-0479">Metal-binding</keyword>
<gene>
    <name evidence="7" type="ORF">PILCRDRAFT_794176</name>
</gene>
<dbReference type="InterPro" id="IPR008906">
    <property type="entry name" value="HATC_C_dom"/>
</dbReference>
<dbReference type="Proteomes" id="UP000054166">
    <property type="component" value="Unassembled WGS sequence"/>
</dbReference>
<dbReference type="GO" id="GO:0008270">
    <property type="term" value="F:zinc ion binding"/>
    <property type="evidence" value="ECO:0007669"/>
    <property type="project" value="UniProtKB-KW"/>
</dbReference>
<feature type="domain" description="HAT C-terminal dimerisation" evidence="6">
    <location>
        <begin position="189"/>
        <end position="268"/>
    </location>
</feature>
<keyword evidence="8" id="KW-1185">Reference proteome</keyword>
<evidence type="ECO:0000256" key="2">
    <source>
        <dbReference type="ARBA" id="ARBA00022723"/>
    </source>
</evidence>
<evidence type="ECO:0000256" key="5">
    <source>
        <dbReference type="ARBA" id="ARBA00023242"/>
    </source>
</evidence>
<reference evidence="7 8" key="1">
    <citation type="submission" date="2014-04" db="EMBL/GenBank/DDBJ databases">
        <authorList>
            <consortium name="DOE Joint Genome Institute"/>
            <person name="Kuo A."/>
            <person name="Tarkka M."/>
            <person name="Buscot F."/>
            <person name="Kohler A."/>
            <person name="Nagy L.G."/>
            <person name="Floudas D."/>
            <person name="Copeland A."/>
            <person name="Barry K.W."/>
            <person name="Cichocki N."/>
            <person name="Veneault-Fourrey C."/>
            <person name="LaButti K."/>
            <person name="Lindquist E.A."/>
            <person name="Lipzen A."/>
            <person name="Lundell T."/>
            <person name="Morin E."/>
            <person name="Murat C."/>
            <person name="Sun H."/>
            <person name="Tunlid A."/>
            <person name="Henrissat B."/>
            <person name="Grigoriev I.V."/>
            <person name="Hibbett D.S."/>
            <person name="Martin F."/>
            <person name="Nordberg H.P."/>
            <person name="Cantor M.N."/>
            <person name="Hua S.X."/>
        </authorList>
    </citation>
    <scope>NUCLEOTIDE SEQUENCE [LARGE SCALE GENOMIC DNA]</scope>
    <source>
        <strain evidence="7 8">F 1598</strain>
    </source>
</reference>
<evidence type="ECO:0000256" key="4">
    <source>
        <dbReference type="ARBA" id="ARBA00022833"/>
    </source>
</evidence>
<dbReference type="InterPro" id="IPR012337">
    <property type="entry name" value="RNaseH-like_sf"/>
</dbReference>
<keyword evidence="4" id="KW-0862">Zinc</keyword>
<name>A0A0C3AWG1_PILCF</name>
<dbReference type="InterPro" id="IPR052035">
    <property type="entry name" value="ZnF_BED_domain_contain"/>
</dbReference>
<accession>A0A0C3AWG1</accession>
<dbReference type="InParanoid" id="A0A0C3AWG1"/>
<keyword evidence="3" id="KW-0863">Zinc-finger</keyword>
<dbReference type="Pfam" id="PF05699">
    <property type="entry name" value="Dimer_Tnp_hAT"/>
    <property type="match status" value="1"/>
</dbReference>
<evidence type="ECO:0000256" key="3">
    <source>
        <dbReference type="ARBA" id="ARBA00022771"/>
    </source>
</evidence>
<dbReference type="GO" id="GO:0046983">
    <property type="term" value="F:protein dimerization activity"/>
    <property type="evidence" value="ECO:0007669"/>
    <property type="project" value="InterPro"/>
</dbReference>
<dbReference type="PANTHER" id="PTHR46481">
    <property type="entry name" value="ZINC FINGER BED DOMAIN-CONTAINING PROTEIN 4"/>
    <property type="match status" value="1"/>
</dbReference>